<dbReference type="AlphaFoldDB" id="A0A812Z0E0"/>
<dbReference type="Pfam" id="PF13639">
    <property type="entry name" value="zf-RING_2"/>
    <property type="match status" value="1"/>
</dbReference>
<comment type="caution">
    <text evidence="7">The sequence shown here is derived from an EMBL/GenBank/DDBJ whole genome shotgun (WGS) entry which is preliminary data.</text>
</comment>
<keyword evidence="8" id="KW-1185">Reference proteome</keyword>
<dbReference type="EMBL" id="CAJNJA010044831">
    <property type="protein sequence ID" value="CAE7804813.1"/>
    <property type="molecule type" value="Genomic_DNA"/>
</dbReference>
<dbReference type="Gene3D" id="3.30.40.10">
    <property type="entry name" value="Zinc/RING finger domain, C3HC4 (zinc finger)"/>
    <property type="match status" value="1"/>
</dbReference>
<evidence type="ECO:0000256" key="1">
    <source>
        <dbReference type="ARBA" id="ARBA00022723"/>
    </source>
</evidence>
<feature type="transmembrane region" description="Helical" evidence="5">
    <location>
        <begin position="208"/>
        <end position="231"/>
    </location>
</feature>
<gene>
    <name evidence="7" type="primary">Rnf38</name>
    <name evidence="7" type="ORF">SNEC2469_LOCUS23789</name>
</gene>
<keyword evidence="5" id="KW-0472">Membrane</keyword>
<reference evidence="7" key="1">
    <citation type="submission" date="2021-02" db="EMBL/GenBank/DDBJ databases">
        <authorList>
            <person name="Dougan E. K."/>
            <person name="Rhodes N."/>
            <person name="Thang M."/>
            <person name="Chan C."/>
        </authorList>
    </citation>
    <scope>NUCLEOTIDE SEQUENCE</scope>
</reference>
<feature type="transmembrane region" description="Helical" evidence="5">
    <location>
        <begin position="184"/>
        <end position="202"/>
    </location>
</feature>
<dbReference type="GO" id="GO:0008270">
    <property type="term" value="F:zinc ion binding"/>
    <property type="evidence" value="ECO:0007669"/>
    <property type="project" value="UniProtKB-KW"/>
</dbReference>
<name>A0A812Z0E0_9DINO</name>
<dbReference type="SMART" id="SM00184">
    <property type="entry name" value="RING"/>
    <property type="match status" value="1"/>
</dbReference>
<keyword evidence="1" id="KW-0479">Metal-binding</keyword>
<evidence type="ECO:0000313" key="7">
    <source>
        <dbReference type="EMBL" id="CAE7804813.1"/>
    </source>
</evidence>
<dbReference type="Proteomes" id="UP000601435">
    <property type="component" value="Unassembled WGS sequence"/>
</dbReference>
<evidence type="ECO:0000256" key="4">
    <source>
        <dbReference type="PROSITE-ProRule" id="PRU00175"/>
    </source>
</evidence>
<sequence>MIAEGLAGPPGHLRLGPMNFGPLFMCSKRDTHHQLVRLAADATMPPILRRAIRSAQRRVLSFFDGNNAQAEDNPEPLLDVVQQYPAEAAWFIKVVMFYGSVSSLVTVFPCCLFLMVYWSPCRLCNRPLRCWLALHCILQLLQAPVRMVFYYRVREIQRLNGDLQECVRQLTQAPAWRTSKAVSITSYAWFVLGVVWLLNSSYCEPCPWLYRLSLMVVVFSFLKLLITLVVFNRCFPVRGEASTQHKPRGAPQELIDALPVHEFGSEEPAGQEDDCSAATAEIHHRRQAGERRRESSCAVCLCDFERKDLVRRLPCNHVFHQSCIDRWLRRNQVCPLCLREVKAPSENSLARRLLGDRKPEDR</sequence>
<feature type="transmembrane region" description="Helical" evidence="5">
    <location>
        <begin position="95"/>
        <end position="119"/>
    </location>
</feature>
<evidence type="ECO:0000256" key="3">
    <source>
        <dbReference type="ARBA" id="ARBA00022833"/>
    </source>
</evidence>
<evidence type="ECO:0000259" key="6">
    <source>
        <dbReference type="PROSITE" id="PS50089"/>
    </source>
</evidence>
<organism evidence="7 8">
    <name type="scientific">Symbiodinium necroappetens</name>
    <dbReference type="NCBI Taxonomy" id="1628268"/>
    <lineage>
        <taxon>Eukaryota</taxon>
        <taxon>Sar</taxon>
        <taxon>Alveolata</taxon>
        <taxon>Dinophyceae</taxon>
        <taxon>Suessiales</taxon>
        <taxon>Symbiodiniaceae</taxon>
        <taxon>Symbiodinium</taxon>
    </lineage>
</organism>
<keyword evidence="5" id="KW-1133">Transmembrane helix</keyword>
<dbReference type="OrthoDB" id="1302410at2759"/>
<keyword evidence="2 4" id="KW-0863">Zinc-finger</keyword>
<evidence type="ECO:0000256" key="2">
    <source>
        <dbReference type="ARBA" id="ARBA00022771"/>
    </source>
</evidence>
<dbReference type="GO" id="GO:0061630">
    <property type="term" value="F:ubiquitin protein ligase activity"/>
    <property type="evidence" value="ECO:0007669"/>
    <property type="project" value="TreeGrafter"/>
</dbReference>
<keyword evidence="3" id="KW-0862">Zinc</keyword>
<dbReference type="InterPro" id="IPR051834">
    <property type="entry name" value="RING_finger_E3_ligase"/>
</dbReference>
<accession>A0A812Z0E0</accession>
<dbReference type="PANTHER" id="PTHR45931:SF3">
    <property type="entry name" value="RING ZINC FINGER-CONTAINING PROTEIN"/>
    <property type="match status" value="1"/>
</dbReference>
<dbReference type="PANTHER" id="PTHR45931">
    <property type="entry name" value="SI:CH211-59O9.10"/>
    <property type="match status" value="1"/>
</dbReference>
<keyword evidence="5" id="KW-0812">Transmembrane</keyword>
<evidence type="ECO:0000313" key="8">
    <source>
        <dbReference type="Proteomes" id="UP000601435"/>
    </source>
</evidence>
<dbReference type="PROSITE" id="PS50089">
    <property type="entry name" value="ZF_RING_2"/>
    <property type="match status" value="1"/>
</dbReference>
<dbReference type="SUPFAM" id="SSF57850">
    <property type="entry name" value="RING/U-box"/>
    <property type="match status" value="1"/>
</dbReference>
<feature type="domain" description="RING-type" evidence="6">
    <location>
        <begin position="297"/>
        <end position="337"/>
    </location>
</feature>
<dbReference type="CDD" id="cd16454">
    <property type="entry name" value="RING-H2_PA-TM-RING"/>
    <property type="match status" value="1"/>
</dbReference>
<dbReference type="InterPro" id="IPR013083">
    <property type="entry name" value="Znf_RING/FYVE/PHD"/>
</dbReference>
<dbReference type="GO" id="GO:0005634">
    <property type="term" value="C:nucleus"/>
    <property type="evidence" value="ECO:0007669"/>
    <property type="project" value="TreeGrafter"/>
</dbReference>
<proteinExistence type="predicted"/>
<dbReference type="GO" id="GO:0006511">
    <property type="term" value="P:ubiquitin-dependent protein catabolic process"/>
    <property type="evidence" value="ECO:0007669"/>
    <property type="project" value="TreeGrafter"/>
</dbReference>
<protein>
    <submittedName>
        <fullName evidence="7">Rnf38 protein</fullName>
    </submittedName>
</protein>
<dbReference type="InterPro" id="IPR001841">
    <property type="entry name" value="Znf_RING"/>
</dbReference>
<evidence type="ECO:0000256" key="5">
    <source>
        <dbReference type="SAM" id="Phobius"/>
    </source>
</evidence>